<evidence type="ECO:0000259" key="3">
    <source>
        <dbReference type="Pfam" id="PF01878"/>
    </source>
</evidence>
<dbReference type="CDD" id="cd21133">
    <property type="entry name" value="EVE"/>
    <property type="match status" value="1"/>
</dbReference>
<protein>
    <recommendedName>
        <fullName evidence="3">EVE domain-containing protein</fullName>
    </recommendedName>
</protein>
<comment type="caution">
    <text evidence="4">The sequence shown here is derived from an EMBL/GenBank/DDBJ whole genome shotgun (WGS) entry which is preliminary data.</text>
</comment>
<evidence type="ECO:0000256" key="2">
    <source>
        <dbReference type="ARBA" id="ARBA00023242"/>
    </source>
</evidence>
<dbReference type="OrthoDB" id="41445at2759"/>
<organism evidence="4 5">
    <name type="scientific">Coemansia javaensis</name>
    <dbReference type="NCBI Taxonomy" id="2761396"/>
    <lineage>
        <taxon>Eukaryota</taxon>
        <taxon>Fungi</taxon>
        <taxon>Fungi incertae sedis</taxon>
        <taxon>Zoopagomycota</taxon>
        <taxon>Kickxellomycotina</taxon>
        <taxon>Kickxellomycetes</taxon>
        <taxon>Kickxellales</taxon>
        <taxon>Kickxellaceae</taxon>
        <taxon>Coemansia</taxon>
    </lineage>
</organism>
<dbReference type="Pfam" id="PF01878">
    <property type="entry name" value="EVE"/>
    <property type="match status" value="1"/>
</dbReference>
<gene>
    <name evidence="4" type="ORF">H4R18_004274</name>
</gene>
<dbReference type="FunFam" id="3.10.590.10:FF:000006">
    <property type="entry name" value="Chromosome 7, whole genome shotgun sequence"/>
    <property type="match status" value="1"/>
</dbReference>
<keyword evidence="2" id="KW-0539">Nucleus</keyword>
<dbReference type="AlphaFoldDB" id="A0A9W8H4R6"/>
<feature type="domain" description="EVE" evidence="3">
    <location>
        <begin position="14"/>
        <end position="153"/>
    </location>
</feature>
<dbReference type="Gene3D" id="3.10.590.10">
    <property type="entry name" value="ph1033 like domains"/>
    <property type="match status" value="1"/>
</dbReference>
<dbReference type="Proteomes" id="UP001140217">
    <property type="component" value="Unassembled WGS sequence"/>
</dbReference>
<evidence type="ECO:0000256" key="1">
    <source>
        <dbReference type="ARBA" id="ARBA00004123"/>
    </source>
</evidence>
<dbReference type="PANTHER" id="PTHR14087:SF7">
    <property type="entry name" value="THYMOCYTE NUCLEAR PROTEIN 1"/>
    <property type="match status" value="1"/>
</dbReference>
<dbReference type="InterPro" id="IPR002740">
    <property type="entry name" value="EVE_domain"/>
</dbReference>
<comment type="subcellular location">
    <subcellularLocation>
        <location evidence="1">Nucleus</location>
    </subcellularLocation>
</comment>
<name>A0A9W8H4R6_9FUNG</name>
<evidence type="ECO:0000313" key="5">
    <source>
        <dbReference type="Proteomes" id="UP001140217"/>
    </source>
</evidence>
<evidence type="ECO:0000313" key="4">
    <source>
        <dbReference type="EMBL" id="KAJ2779000.1"/>
    </source>
</evidence>
<keyword evidence="5" id="KW-1185">Reference proteome</keyword>
<accession>A0A9W8H4R6</accession>
<dbReference type="InterPro" id="IPR047197">
    <property type="entry name" value="THYN1-like_EVE"/>
</dbReference>
<dbReference type="GO" id="GO:0005634">
    <property type="term" value="C:nucleus"/>
    <property type="evidence" value="ECO:0007669"/>
    <property type="project" value="UniProtKB-SubCell"/>
</dbReference>
<reference evidence="4" key="1">
    <citation type="submission" date="2022-07" db="EMBL/GenBank/DDBJ databases">
        <title>Phylogenomic reconstructions and comparative analyses of Kickxellomycotina fungi.</title>
        <authorList>
            <person name="Reynolds N.K."/>
            <person name="Stajich J.E."/>
            <person name="Barry K."/>
            <person name="Grigoriev I.V."/>
            <person name="Crous P."/>
            <person name="Smith M.E."/>
        </authorList>
    </citation>
    <scope>NUCLEOTIDE SEQUENCE</scope>
    <source>
        <strain evidence="4">NBRC 105414</strain>
    </source>
</reference>
<dbReference type="InterPro" id="IPR015947">
    <property type="entry name" value="PUA-like_sf"/>
</dbReference>
<proteinExistence type="predicted"/>
<dbReference type="InterPro" id="IPR052181">
    <property type="entry name" value="5hmC_binding"/>
</dbReference>
<dbReference type="EMBL" id="JANBUL010000199">
    <property type="protein sequence ID" value="KAJ2779000.1"/>
    <property type="molecule type" value="Genomic_DNA"/>
</dbReference>
<dbReference type="SUPFAM" id="SSF88697">
    <property type="entry name" value="PUA domain-like"/>
    <property type="match status" value="1"/>
</dbReference>
<sequence length="158" mass="18024">MKAEPESRIVKGVDVKFSIDDLREMEGATSHWDGVRNYEARNILRDKMQVGDQVLFYHSNCKAPGIAGLATVVRSGYPDHTAFDPAHPYFDPKSDCASPKWFMVDVRFVRKFPRVISLAELKQHDQLRDMALVKRGRLSVQPVRKAEYDFILSLAGEQ</sequence>
<dbReference type="PANTHER" id="PTHR14087">
    <property type="entry name" value="THYMOCYTE NUCLEAR PROTEIN 1"/>
    <property type="match status" value="1"/>
</dbReference>